<dbReference type="AlphaFoldDB" id="A0A545UBQ9"/>
<keyword evidence="13" id="KW-1185">Reference proteome</keyword>
<comment type="caution">
    <text evidence="12">The sequence shown here is derived from an EMBL/GenBank/DDBJ whole genome shotgun (WGS) entry which is preliminary data.</text>
</comment>
<feature type="modified residue" description="4-aspartylphosphate" evidence="8">
    <location>
        <position position="56"/>
    </location>
</feature>
<feature type="domain" description="Response regulatory" evidence="10">
    <location>
        <begin position="7"/>
        <end position="120"/>
    </location>
</feature>
<evidence type="ECO:0000313" key="13">
    <source>
        <dbReference type="Proteomes" id="UP000315439"/>
    </source>
</evidence>
<dbReference type="CDD" id="cd00383">
    <property type="entry name" value="trans_reg_C"/>
    <property type="match status" value="1"/>
</dbReference>
<keyword evidence="5" id="KW-0805">Transcription regulation</keyword>
<dbReference type="FunFam" id="1.10.10.10:FF:000099">
    <property type="entry name" value="Two-component system response regulator TorR"/>
    <property type="match status" value="1"/>
</dbReference>
<dbReference type="InterPro" id="IPR011006">
    <property type="entry name" value="CheY-like_superfamily"/>
</dbReference>
<dbReference type="GO" id="GO:0032993">
    <property type="term" value="C:protein-DNA complex"/>
    <property type="evidence" value="ECO:0007669"/>
    <property type="project" value="TreeGrafter"/>
</dbReference>
<reference evidence="12 13" key="1">
    <citation type="submission" date="2019-07" db="EMBL/GenBank/DDBJ databases">
        <title>Draft genome for Aliikangiella sp. M105.</title>
        <authorList>
            <person name="Wang G."/>
        </authorList>
    </citation>
    <scope>NUCLEOTIDE SEQUENCE [LARGE SCALE GENOMIC DNA]</scope>
    <source>
        <strain evidence="12 13">M105</strain>
    </source>
</reference>
<dbReference type="Proteomes" id="UP000315439">
    <property type="component" value="Unassembled WGS sequence"/>
</dbReference>
<name>A0A545UBQ9_9GAMM</name>
<dbReference type="EMBL" id="VIKS01000009">
    <property type="protein sequence ID" value="TQV86900.1"/>
    <property type="molecule type" value="Genomic_DNA"/>
</dbReference>
<dbReference type="GO" id="GO:0000976">
    <property type="term" value="F:transcription cis-regulatory region binding"/>
    <property type="evidence" value="ECO:0007669"/>
    <property type="project" value="TreeGrafter"/>
</dbReference>
<feature type="DNA-binding region" description="OmpR/PhoB-type" evidence="9">
    <location>
        <begin position="131"/>
        <end position="230"/>
    </location>
</feature>
<dbReference type="SMART" id="SM00448">
    <property type="entry name" value="REC"/>
    <property type="match status" value="1"/>
</dbReference>
<keyword evidence="3 8" id="KW-0597">Phosphoprotein</keyword>
<dbReference type="RefSeq" id="WP_142894359.1">
    <property type="nucleotide sequence ID" value="NZ_ML660165.1"/>
</dbReference>
<evidence type="ECO:0000259" key="10">
    <source>
        <dbReference type="PROSITE" id="PS50110"/>
    </source>
</evidence>
<dbReference type="InterPro" id="IPR001867">
    <property type="entry name" value="OmpR/PhoB-type_DNA-bd"/>
</dbReference>
<dbReference type="SUPFAM" id="SSF52172">
    <property type="entry name" value="CheY-like"/>
    <property type="match status" value="1"/>
</dbReference>
<evidence type="ECO:0000256" key="6">
    <source>
        <dbReference type="ARBA" id="ARBA00023125"/>
    </source>
</evidence>
<sequence length="233" mass="26536">MQQPKQKILLIEDDQKLAQLTQSYLTDAGFTVAIESDGNKAIDHFQRFTPDLIILDIMLPGKDGLTICKEIRPSFDGPILMLTARNEDFDQVLGLEFGADDYVIKPVEPRVLLARINALLRRSYSQKKSLSEKLKFGCLEIDIQSRKVIFEGAPASVSSHEFELLTLLAENAGNILSRDELFNQLYNRPYDGMDRSIDVRVSQLRKKFGDHPEDPFRIKTIWGKGYLFVADAW</sequence>
<keyword evidence="2" id="KW-0963">Cytoplasm</keyword>
<dbReference type="SUPFAM" id="SSF46894">
    <property type="entry name" value="C-terminal effector domain of the bipartite response regulators"/>
    <property type="match status" value="1"/>
</dbReference>
<proteinExistence type="predicted"/>
<dbReference type="OrthoDB" id="9802426at2"/>
<dbReference type="GO" id="GO:0005829">
    <property type="term" value="C:cytosol"/>
    <property type="evidence" value="ECO:0007669"/>
    <property type="project" value="TreeGrafter"/>
</dbReference>
<dbReference type="Gene3D" id="1.10.10.10">
    <property type="entry name" value="Winged helix-like DNA-binding domain superfamily/Winged helix DNA-binding domain"/>
    <property type="match status" value="1"/>
</dbReference>
<dbReference type="InterPro" id="IPR001789">
    <property type="entry name" value="Sig_transdc_resp-reg_receiver"/>
</dbReference>
<accession>A0A545UBQ9</accession>
<dbReference type="Gene3D" id="6.10.250.690">
    <property type="match status" value="1"/>
</dbReference>
<feature type="domain" description="OmpR/PhoB-type" evidence="11">
    <location>
        <begin position="131"/>
        <end position="230"/>
    </location>
</feature>
<dbReference type="FunFam" id="3.40.50.2300:FF:000001">
    <property type="entry name" value="DNA-binding response regulator PhoB"/>
    <property type="match status" value="1"/>
</dbReference>
<dbReference type="GO" id="GO:0006355">
    <property type="term" value="P:regulation of DNA-templated transcription"/>
    <property type="evidence" value="ECO:0007669"/>
    <property type="project" value="InterPro"/>
</dbReference>
<dbReference type="InterPro" id="IPR016032">
    <property type="entry name" value="Sig_transdc_resp-reg_C-effctor"/>
</dbReference>
<dbReference type="Pfam" id="PF00072">
    <property type="entry name" value="Response_reg"/>
    <property type="match status" value="1"/>
</dbReference>
<gene>
    <name evidence="12" type="ORF">FLL46_13870</name>
</gene>
<keyword evidence="4" id="KW-0902">Two-component regulatory system</keyword>
<dbReference type="PANTHER" id="PTHR48111:SF47">
    <property type="entry name" value="TRANSCRIPTIONAL REGULATORY PROTEIN RSTA"/>
    <property type="match status" value="1"/>
</dbReference>
<dbReference type="InterPro" id="IPR036388">
    <property type="entry name" value="WH-like_DNA-bd_sf"/>
</dbReference>
<evidence type="ECO:0000256" key="7">
    <source>
        <dbReference type="ARBA" id="ARBA00023163"/>
    </source>
</evidence>
<keyword evidence="7" id="KW-0804">Transcription</keyword>
<dbReference type="PANTHER" id="PTHR48111">
    <property type="entry name" value="REGULATOR OF RPOS"/>
    <property type="match status" value="1"/>
</dbReference>
<dbReference type="InterPro" id="IPR039420">
    <property type="entry name" value="WalR-like"/>
</dbReference>
<evidence type="ECO:0000256" key="2">
    <source>
        <dbReference type="ARBA" id="ARBA00022490"/>
    </source>
</evidence>
<dbReference type="SMART" id="SM00862">
    <property type="entry name" value="Trans_reg_C"/>
    <property type="match status" value="1"/>
</dbReference>
<evidence type="ECO:0000256" key="1">
    <source>
        <dbReference type="ARBA" id="ARBA00004496"/>
    </source>
</evidence>
<dbReference type="GO" id="GO:0000156">
    <property type="term" value="F:phosphorelay response regulator activity"/>
    <property type="evidence" value="ECO:0007669"/>
    <property type="project" value="TreeGrafter"/>
</dbReference>
<dbReference type="PROSITE" id="PS51755">
    <property type="entry name" value="OMPR_PHOB"/>
    <property type="match status" value="1"/>
</dbReference>
<evidence type="ECO:0000256" key="4">
    <source>
        <dbReference type="ARBA" id="ARBA00023012"/>
    </source>
</evidence>
<comment type="subcellular location">
    <subcellularLocation>
        <location evidence="1">Cytoplasm</location>
    </subcellularLocation>
</comment>
<evidence type="ECO:0000256" key="8">
    <source>
        <dbReference type="PROSITE-ProRule" id="PRU00169"/>
    </source>
</evidence>
<organism evidence="12 13">
    <name type="scientific">Aliikangiella coralliicola</name>
    <dbReference type="NCBI Taxonomy" id="2592383"/>
    <lineage>
        <taxon>Bacteria</taxon>
        <taxon>Pseudomonadati</taxon>
        <taxon>Pseudomonadota</taxon>
        <taxon>Gammaproteobacteria</taxon>
        <taxon>Oceanospirillales</taxon>
        <taxon>Pleioneaceae</taxon>
        <taxon>Aliikangiella</taxon>
    </lineage>
</organism>
<dbReference type="PROSITE" id="PS50110">
    <property type="entry name" value="RESPONSE_REGULATORY"/>
    <property type="match status" value="1"/>
</dbReference>
<protein>
    <submittedName>
        <fullName evidence="12">Response regulator transcription factor</fullName>
    </submittedName>
</protein>
<evidence type="ECO:0000259" key="11">
    <source>
        <dbReference type="PROSITE" id="PS51755"/>
    </source>
</evidence>
<dbReference type="Pfam" id="PF00486">
    <property type="entry name" value="Trans_reg_C"/>
    <property type="match status" value="1"/>
</dbReference>
<keyword evidence="6 9" id="KW-0238">DNA-binding</keyword>
<dbReference type="Gene3D" id="3.40.50.2300">
    <property type="match status" value="1"/>
</dbReference>
<evidence type="ECO:0000256" key="5">
    <source>
        <dbReference type="ARBA" id="ARBA00023015"/>
    </source>
</evidence>
<evidence type="ECO:0000256" key="3">
    <source>
        <dbReference type="ARBA" id="ARBA00022553"/>
    </source>
</evidence>
<evidence type="ECO:0000313" key="12">
    <source>
        <dbReference type="EMBL" id="TQV86900.1"/>
    </source>
</evidence>
<evidence type="ECO:0000256" key="9">
    <source>
        <dbReference type="PROSITE-ProRule" id="PRU01091"/>
    </source>
</evidence>